<proteinExistence type="predicted"/>
<gene>
    <name evidence="2" type="ORF">H9L15_03635</name>
</gene>
<dbReference type="InterPro" id="IPR025333">
    <property type="entry name" value="DUF4239"/>
</dbReference>
<dbReference type="Pfam" id="PF14023">
    <property type="entry name" value="Bestrophin-like"/>
    <property type="match status" value="1"/>
</dbReference>
<dbReference type="Proteomes" id="UP000516134">
    <property type="component" value="Chromosome"/>
</dbReference>
<feature type="transmembrane region" description="Helical" evidence="1">
    <location>
        <begin position="58"/>
        <end position="80"/>
    </location>
</feature>
<accession>A0ABX6T1P7</accession>
<keyword evidence="3" id="KW-1185">Reference proteome</keyword>
<sequence length="139" mass="15427">MSQLISLDPLMHALPLWAVGLVLIAAALLAVEVGAWWGKFLLDKTLAEKRLIGSDTQGFIIGSVFGLLALLIGLTFSLALDRYDERRNWVAEEANAISTAYLRASLFDEPYKTELKSTLREYAHSRIVPRISLLRQGKG</sequence>
<evidence type="ECO:0008006" key="4">
    <source>
        <dbReference type="Google" id="ProtNLM"/>
    </source>
</evidence>
<keyword evidence="1" id="KW-0812">Transmembrane</keyword>
<keyword evidence="1" id="KW-1133">Transmembrane helix</keyword>
<reference evidence="2 3" key="1">
    <citation type="submission" date="2020-08" db="EMBL/GenBank/DDBJ databases">
        <title>Genome sequence of Sphingomonas daechungensis KACC 18115T.</title>
        <authorList>
            <person name="Hyun D.-W."/>
            <person name="Bae J.-W."/>
        </authorList>
    </citation>
    <scope>NUCLEOTIDE SEQUENCE [LARGE SCALE GENOMIC DNA]</scope>
    <source>
        <strain evidence="2 3">KACC 18115</strain>
    </source>
</reference>
<name>A0ABX6T1P7_9SPHN</name>
<keyword evidence="1" id="KW-0472">Membrane</keyword>
<evidence type="ECO:0000256" key="1">
    <source>
        <dbReference type="SAM" id="Phobius"/>
    </source>
</evidence>
<dbReference type="RefSeq" id="WP_187715186.1">
    <property type="nucleotide sequence ID" value="NZ_CP060780.1"/>
</dbReference>
<organism evidence="2 3">
    <name type="scientific">Sphingomonas daechungensis</name>
    <dbReference type="NCBI Taxonomy" id="1176646"/>
    <lineage>
        <taxon>Bacteria</taxon>
        <taxon>Pseudomonadati</taxon>
        <taxon>Pseudomonadota</taxon>
        <taxon>Alphaproteobacteria</taxon>
        <taxon>Sphingomonadales</taxon>
        <taxon>Sphingomonadaceae</taxon>
        <taxon>Sphingomonas</taxon>
    </lineage>
</organism>
<dbReference type="EMBL" id="CP060780">
    <property type="protein sequence ID" value="QNP43761.1"/>
    <property type="molecule type" value="Genomic_DNA"/>
</dbReference>
<feature type="transmembrane region" description="Helical" evidence="1">
    <location>
        <begin position="12"/>
        <end position="38"/>
    </location>
</feature>
<evidence type="ECO:0000313" key="2">
    <source>
        <dbReference type="EMBL" id="QNP43761.1"/>
    </source>
</evidence>
<evidence type="ECO:0000313" key="3">
    <source>
        <dbReference type="Proteomes" id="UP000516134"/>
    </source>
</evidence>
<protein>
    <recommendedName>
        <fullName evidence="4">DUF4239 domain-containing protein</fullName>
    </recommendedName>
</protein>